<evidence type="ECO:0000313" key="4">
    <source>
        <dbReference type="Proteomes" id="UP000830167"/>
    </source>
</evidence>
<keyword evidence="1" id="KW-0378">Hydrolase</keyword>
<dbReference type="PIRSF" id="PIRSF033091">
    <property type="entry name" value="Pesterase_YhaO"/>
    <property type="match status" value="1"/>
</dbReference>
<gene>
    <name evidence="3" type="ORF">LSG31_22500</name>
</gene>
<dbReference type="InterPro" id="IPR041796">
    <property type="entry name" value="Mre11_N"/>
</dbReference>
<dbReference type="Gene3D" id="3.60.21.10">
    <property type="match status" value="1"/>
</dbReference>
<dbReference type="GO" id="GO:0004527">
    <property type="term" value="F:exonuclease activity"/>
    <property type="evidence" value="ECO:0007669"/>
    <property type="project" value="UniProtKB-KW"/>
</dbReference>
<keyword evidence="3" id="KW-0540">Nuclease</keyword>
<dbReference type="SUPFAM" id="SSF56300">
    <property type="entry name" value="Metallo-dependent phosphatases"/>
    <property type="match status" value="1"/>
</dbReference>
<keyword evidence="3" id="KW-0269">Exonuclease</keyword>
<evidence type="ECO:0000313" key="3">
    <source>
        <dbReference type="EMBL" id="UOF90590.1"/>
    </source>
</evidence>
<dbReference type="Proteomes" id="UP000830167">
    <property type="component" value="Chromosome"/>
</dbReference>
<evidence type="ECO:0000259" key="2">
    <source>
        <dbReference type="Pfam" id="PF00149"/>
    </source>
</evidence>
<dbReference type="RefSeq" id="WP_347437289.1">
    <property type="nucleotide sequence ID" value="NZ_CP089291.1"/>
</dbReference>
<dbReference type="InterPro" id="IPR029052">
    <property type="entry name" value="Metallo-depent_PP-like"/>
</dbReference>
<dbReference type="Pfam" id="PF00149">
    <property type="entry name" value="Metallophos"/>
    <property type="match status" value="1"/>
</dbReference>
<keyword evidence="4" id="KW-1185">Reference proteome</keyword>
<feature type="domain" description="Calcineurin-like phosphoesterase" evidence="2">
    <location>
        <begin position="4"/>
        <end position="203"/>
    </location>
</feature>
<sequence length="416" mass="47344">MEPFRFIHTADLHLDSPCKGMKRIGPDLQTDLQDATFHAFERIVDACMEREVDFLTIAGDLFDQPERSLRAQVHFREQAKRLQKKGIHIYIIHGNHDHLGGKYIRMEWPDNVYVFPAGKVDSQSVYRNGKELARIYGISYPAQAVSENYAKKFQRDTQAPYAIGLLHTNVGSDEQHENYAPTTVEELTAAGFDFWGLGHIHIPRILNDQNPVILYPGNPQGRHIREAGARGCYLVDVKETGVSELTFLPTDQIRWFMLQVDLTGCDRVEEMVDRLAEHVAGVAESHANTGIVRMTVHGATSLHAYLQDRENLRQVQDALQTILSNSCGNFWIESLEEQTAPNYDLELLRQQPNFIGDFLTIAETCMESPAIRDDLQRSLQEFYGRGKPLPNLSEEDFRLLLRKAGQLGLQMLLEVE</sequence>
<dbReference type="PANTHER" id="PTHR30337">
    <property type="entry name" value="COMPONENT OF ATP-DEPENDENT DSDNA EXONUCLEASE"/>
    <property type="match status" value="1"/>
</dbReference>
<dbReference type="PANTHER" id="PTHR30337:SF7">
    <property type="entry name" value="PHOSPHOESTERASE"/>
    <property type="match status" value="1"/>
</dbReference>
<organism evidence="3 4">
    <name type="scientific">Fodinisporobacter ferrooxydans</name>
    <dbReference type="NCBI Taxonomy" id="2901836"/>
    <lineage>
        <taxon>Bacteria</taxon>
        <taxon>Bacillati</taxon>
        <taxon>Bacillota</taxon>
        <taxon>Bacilli</taxon>
        <taxon>Bacillales</taxon>
        <taxon>Alicyclobacillaceae</taxon>
        <taxon>Fodinisporobacter</taxon>
    </lineage>
</organism>
<dbReference type="InterPro" id="IPR004843">
    <property type="entry name" value="Calcineurin-like_PHP"/>
</dbReference>
<accession>A0ABY4CJG7</accession>
<evidence type="ECO:0000256" key="1">
    <source>
        <dbReference type="ARBA" id="ARBA00022801"/>
    </source>
</evidence>
<reference evidence="3" key="1">
    <citation type="submission" date="2021-12" db="EMBL/GenBank/DDBJ databases">
        <title>Alicyclobacillaceae gen. nov., sp. nov., isolated from chalcocite enrichment system.</title>
        <authorList>
            <person name="Jiang Z."/>
        </authorList>
    </citation>
    <scope>NUCLEOTIDE SEQUENCE</scope>
    <source>
        <strain evidence="3">MYW30-H2</strain>
    </source>
</reference>
<dbReference type="InterPro" id="IPR050535">
    <property type="entry name" value="DNA_Repair-Maintenance_Comp"/>
</dbReference>
<protein>
    <submittedName>
        <fullName evidence="3">DNA repair exonuclease</fullName>
    </submittedName>
</protein>
<dbReference type="EMBL" id="CP089291">
    <property type="protein sequence ID" value="UOF90590.1"/>
    <property type="molecule type" value="Genomic_DNA"/>
</dbReference>
<dbReference type="InterPro" id="IPR014576">
    <property type="entry name" value="Pesterase_YhaO"/>
</dbReference>
<dbReference type="CDD" id="cd00840">
    <property type="entry name" value="MPP_Mre11_N"/>
    <property type="match status" value="1"/>
</dbReference>
<name>A0ABY4CJG7_9BACL</name>
<proteinExistence type="predicted"/>